<dbReference type="SUPFAM" id="SSF57903">
    <property type="entry name" value="FYVE/PHD zinc finger"/>
    <property type="match status" value="1"/>
</dbReference>
<accession>A0A0E0ICS1</accession>
<evidence type="ECO:0000256" key="1">
    <source>
        <dbReference type="ARBA" id="ARBA00022771"/>
    </source>
</evidence>
<keyword evidence="6" id="KW-1185">Reference proteome</keyword>
<dbReference type="CDD" id="cd16100">
    <property type="entry name" value="ARID"/>
    <property type="match status" value="1"/>
</dbReference>
<dbReference type="InterPro" id="IPR011011">
    <property type="entry name" value="Znf_FYVE_PHD"/>
</dbReference>
<keyword evidence="1" id="KW-0479">Metal-binding</keyword>
<name>A0A0E0ICS1_ORYNI</name>
<proteinExistence type="predicted"/>
<sequence>MHNSLAHQQASQGRGSMLSESKFRKAKQAVQPNLMYLQGQQLENEEEIGCYVIRCGGSISIRSSCSNVRNWGDPCFLAQFDLHWLERSRVKCTMLAVLCGKVGKQRTPPGPMPESQRLWPSFPFPELISSGSGGISIRGSYSYVIRAPFDLPWLERWSASLAKDRKQNKSLVPLGIACVDGTLVCSFNRQGVGPLLFFCTNQDEDEDIENDLYSDLPRWSASLEKDRVKGRIGSKPARQIGYKGSDNVEWGKGGVDAKVGDYSLAHEHYESSSSSSPSRRGRDREKGKRARDISTATALASAAVAMVQRLRICGVLCSTMPHFPSGSRVKCTMLAVLCGKVGKQRMPPDPVPESQRPRPSFPFPELISSGRLDVHTLINPTVDQFLEAQRALQPRFMYFQGQQLDKEEEIGRLVWGDADVSDPQIFSSLICPPFPTIVYLEVPSGEKIAQSLQSKGISYIMYWRYSLSSYAASHFRHSLMSVVPSSCSHAWDAFQLAYTSFEQYCVRNNEVQRLMLGPHLLGDAPRIYITPPGNKMAEEEDTSEYFPDIKIYDEDVHLKLLICGAHCTPDSSILNSLEDGLNALLNIELVSAHNISLCSAAPPLHVDSTLLDGVVTICCDITTSSSSHVSLLLSGSPQTCFDDKLLEKHIKKELIESRRLVRVVSVSEDDRPSSAEPLTSMSVASGASTFEVLMTLPKWAAQVLKYLAQETSYKSLVPLGIASVNGTPVSSFDRQDVDRLLFFCTNQDEDEAIANGLYHHPPRWSASLAKDRVKGNMDASLLGSLEDGLNALLNIEIRGCRLQNRVSAAPPPLHAETLPHGVVTMRCDITTCSSSHVSLLVSGSPQTCFDDKLLENHIKKEIVEKGQLVRAVLVREDDKPSSVEPLTSISVASGASTFEVWMTLPKWAGQVLKYLAQETSYKSLVPLGIACVNGTPVSSFDRQDVDRLLFFCKNEAIVNGLYSHLPRWSASLVKDRLKGTPESKSSTFSANGVGEYQKHPMKGTSLLVKPKLKSAKMRPIPHSSKRQMHPFVGIPPSFIHDASQVKPSLPAPPVRHNALPVAPTTQRKLSSGTSRVEPAVPLNPLPMKKHGCDRLPIGICSEEDFLKDVMQFLLQRGHTRLVPQGGLAEFPDAVLNAKRLDLYNLYKEVVSRGGFYVGNGINWKGQVFSKMSNHTVTNKMTGVGNTLKRHYETYLLEYELSHDDVGGECCLLCHSSAPGDWVNCGLCGEWAHFGCDRRQGLGTFKDYAKTDGLEYICPHCSLANYKKKPPPPESANGFRIASAQRNI</sequence>
<dbReference type="Pfam" id="PF01388">
    <property type="entry name" value="ARID"/>
    <property type="match status" value="1"/>
</dbReference>
<evidence type="ECO:0000256" key="2">
    <source>
        <dbReference type="ARBA" id="ARBA00022833"/>
    </source>
</evidence>
<dbReference type="EnsemblPlants" id="ONIVA08G18320.5">
    <property type="protein sequence ID" value="ONIVA08G18320.5"/>
    <property type="gene ID" value="ONIVA08G18320"/>
</dbReference>
<dbReference type="CDD" id="cd15615">
    <property type="entry name" value="PHD_ARID4_like"/>
    <property type="match status" value="1"/>
</dbReference>
<keyword evidence="2" id="KW-0862">Zinc</keyword>
<evidence type="ECO:0000259" key="4">
    <source>
        <dbReference type="PROSITE" id="PS51011"/>
    </source>
</evidence>
<dbReference type="PANTHER" id="PTHR46694">
    <property type="entry name" value="AT-RICH INTERACTIVE DOMAIN-CONTAINING PROTEIN 4"/>
    <property type="match status" value="1"/>
</dbReference>
<dbReference type="GO" id="GO:0003677">
    <property type="term" value="F:DNA binding"/>
    <property type="evidence" value="ECO:0007669"/>
    <property type="project" value="InterPro"/>
</dbReference>
<feature type="region of interest" description="Disordered" evidence="3">
    <location>
        <begin position="1"/>
        <end position="22"/>
    </location>
</feature>
<dbReference type="SMART" id="SM01014">
    <property type="entry name" value="ARID"/>
    <property type="match status" value="1"/>
</dbReference>
<dbReference type="InterPro" id="IPR036431">
    <property type="entry name" value="ARID_dom_sf"/>
</dbReference>
<protein>
    <recommendedName>
        <fullName evidence="4">ARID domain-containing protein</fullName>
    </recommendedName>
</protein>
<feature type="domain" description="ARID" evidence="4">
    <location>
        <begin position="1099"/>
        <end position="1203"/>
    </location>
</feature>
<feature type="compositionally biased region" description="Basic and acidic residues" evidence="3">
    <location>
        <begin position="280"/>
        <end position="292"/>
    </location>
</feature>
<feature type="compositionally biased region" description="Polar residues" evidence="3">
    <location>
        <begin position="1063"/>
        <end position="1074"/>
    </location>
</feature>
<dbReference type="GO" id="GO:0008270">
    <property type="term" value="F:zinc ion binding"/>
    <property type="evidence" value="ECO:0007669"/>
    <property type="project" value="UniProtKB-KW"/>
</dbReference>
<dbReference type="SUPFAM" id="SSF46774">
    <property type="entry name" value="ARID-like"/>
    <property type="match status" value="1"/>
</dbReference>
<evidence type="ECO:0000313" key="5">
    <source>
        <dbReference type="EnsemblPlants" id="ONIVA08G18320.5"/>
    </source>
</evidence>
<dbReference type="Gramene" id="ONIVA08G18320.5">
    <property type="protein sequence ID" value="ONIVA08G18320.5"/>
    <property type="gene ID" value="ONIVA08G18320"/>
</dbReference>
<dbReference type="InterPro" id="IPR042293">
    <property type="entry name" value="ARID4"/>
</dbReference>
<feature type="region of interest" description="Disordered" evidence="3">
    <location>
        <begin position="1063"/>
        <end position="1082"/>
    </location>
</feature>
<dbReference type="Gene3D" id="1.10.150.60">
    <property type="entry name" value="ARID DNA-binding domain"/>
    <property type="match status" value="1"/>
</dbReference>
<evidence type="ECO:0000313" key="6">
    <source>
        <dbReference type="Proteomes" id="UP000006591"/>
    </source>
</evidence>
<dbReference type="Proteomes" id="UP000006591">
    <property type="component" value="Chromosome 8"/>
</dbReference>
<organism evidence="5">
    <name type="scientific">Oryza nivara</name>
    <name type="common">Indian wild rice</name>
    <name type="synonym">Oryza sativa f. spontanea</name>
    <dbReference type="NCBI Taxonomy" id="4536"/>
    <lineage>
        <taxon>Eukaryota</taxon>
        <taxon>Viridiplantae</taxon>
        <taxon>Streptophyta</taxon>
        <taxon>Embryophyta</taxon>
        <taxon>Tracheophyta</taxon>
        <taxon>Spermatophyta</taxon>
        <taxon>Magnoliopsida</taxon>
        <taxon>Liliopsida</taxon>
        <taxon>Poales</taxon>
        <taxon>Poaceae</taxon>
        <taxon>BOP clade</taxon>
        <taxon>Oryzoideae</taxon>
        <taxon>Oryzeae</taxon>
        <taxon>Oryzinae</taxon>
        <taxon>Oryza</taxon>
    </lineage>
</organism>
<feature type="region of interest" description="Disordered" evidence="3">
    <location>
        <begin position="1268"/>
        <end position="1287"/>
    </location>
</feature>
<dbReference type="PROSITE" id="PS51011">
    <property type="entry name" value="ARID"/>
    <property type="match status" value="1"/>
</dbReference>
<dbReference type="InterPro" id="IPR001606">
    <property type="entry name" value="ARID_dom"/>
</dbReference>
<feature type="compositionally biased region" description="Polar residues" evidence="3">
    <location>
        <begin position="1"/>
        <end position="14"/>
    </location>
</feature>
<reference evidence="5" key="2">
    <citation type="submission" date="2018-04" db="EMBL/GenBank/DDBJ databases">
        <title>OnivRS2 (Oryza nivara Reference Sequence Version 2).</title>
        <authorList>
            <person name="Zhang J."/>
            <person name="Kudrna D."/>
            <person name="Lee S."/>
            <person name="Talag J."/>
            <person name="Rajasekar S."/>
            <person name="Welchert J."/>
            <person name="Hsing Y.-I."/>
            <person name="Wing R.A."/>
        </authorList>
    </citation>
    <scope>NUCLEOTIDE SEQUENCE [LARGE SCALE GENOMIC DNA]</scope>
    <source>
        <strain evidence="5">SL10</strain>
    </source>
</reference>
<dbReference type="PANTHER" id="PTHR46694:SF1">
    <property type="entry name" value="AT-RICH INTERACTIVE DOMAIN-CONTAINING PROTEIN 4"/>
    <property type="match status" value="1"/>
</dbReference>
<reference evidence="5" key="1">
    <citation type="submission" date="2015-04" db="UniProtKB">
        <authorList>
            <consortium name="EnsemblPlants"/>
        </authorList>
    </citation>
    <scope>IDENTIFICATION</scope>
    <source>
        <strain evidence="5">SL10</strain>
    </source>
</reference>
<keyword evidence="1" id="KW-0863">Zinc-finger</keyword>
<evidence type="ECO:0000256" key="3">
    <source>
        <dbReference type="SAM" id="MobiDB-lite"/>
    </source>
</evidence>
<feature type="region of interest" description="Disordered" evidence="3">
    <location>
        <begin position="267"/>
        <end position="293"/>
    </location>
</feature>